<evidence type="ECO:0000256" key="6">
    <source>
        <dbReference type="SAM" id="Phobius"/>
    </source>
</evidence>
<evidence type="ECO:0000313" key="7">
    <source>
        <dbReference type="EMBL" id="GAA1800237.1"/>
    </source>
</evidence>
<comment type="subcellular location">
    <subcellularLocation>
        <location evidence="1">Membrane</location>
        <topology evidence="1">Multi-pass membrane protein</topology>
    </subcellularLocation>
</comment>
<keyword evidence="3 6" id="KW-1133">Transmembrane helix</keyword>
<dbReference type="Proteomes" id="UP001499938">
    <property type="component" value="Unassembled WGS sequence"/>
</dbReference>
<protein>
    <recommendedName>
        <fullName evidence="9">DUF4870 domain-containing protein</fullName>
    </recommendedName>
</protein>
<dbReference type="Pfam" id="PF09685">
    <property type="entry name" value="MamF_MmsF"/>
    <property type="match status" value="1"/>
</dbReference>
<keyword evidence="2 6" id="KW-0812">Transmembrane</keyword>
<evidence type="ECO:0000256" key="2">
    <source>
        <dbReference type="ARBA" id="ARBA00022692"/>
    </source>
</evidence>
<feature type="compositionally biased region" description="Pro residues" evidence="5">
    <location>
        <begin position="1"/>
        <end position="27"/>
    </location>
</feature>
<feature type="compositionally biased region" description="Low complexity" evidence="5">
    <location>
        <begin position="28"/>
        <end position="49"/>
    </location>
</feature>
<dbReference type="RefSeq" id="WP_344085875.1">
    <property type="nucleotide sequence ID" value="NZ_BAAAPO010000039.1"/>
</dbReference>
<reference evidence="7 8" key="1">
    <citation type="journal article" date="2019" name="Int. J. Syst. Evol. Microbiol.">
        <title>The Global Catalogue of Microorganisms (GCM) 10K type strain sequencing project: providing services to taxonomists for standard genome sequencing and annotation.</title>
        <authorList>
            <consortium name="The Broad Institute Genomics Platform"/>
            <consortium name="The Broad Institute Genome Sequencing Center for Infectious Disease"/>
            <person name="Wu L."/>
            <person name="Ma J."/>
        </authorList>
    </citation>
    <scope>NUCLEOTIDE SEQUENCE [LARGE SCALE GENOMIC DNA]</scope>
    <source>
        <strain evidence="7 8">JCM 15592</strain>
    </source>
</reference>
<dbReference type="EMBL" id="BAAAPO010000039">
    <property type="protein sequence ID" value="GAA1800237.1"/>
    <property type="molecule type" value="Genomic_DNA"/>
</dbReference>
<evidence type="ECO:0000256" key="4">
    <source>
        <dbReference type="ARBA" id="ARBA00023136"/>
    </source>
</evidence>
<accession>A0ABN2LXY7</accession>
<keyword evidence="8" id="KW-1185">Reference proteome</keyword>
<comment type="caution">
    <text evidence="7">The sequence shown here is derived from an EMBL/GenBank/DDBJ whole genome shotgun (WGS) entry which is preliminary data.</text>
</comment>
<sequence>MTQQPNPDPVYPDPAAPSYPTYPPTTPLPNSGAPASPNDAPAAPSSWNAAPPPNYPPPAYQAPAYQAPAGQSAWQDNLGTIGASGPMTPAQERNWAMLSHLIPLVCFVLSAGTLGFVAALVIYLMYKDRGPFVRAAAANSLNVQIITGIGLLVSAILMLLLIGFITYPVICVWAIVVHIIAATKANAGEWYNPPLTPRIIK</sequence>
<organism evidence="7 8">
    <name type="scientific">Nostocoides veronense</name>
    <dbReference type="NCBI Taxonomy" id="330836"/>
    <lineage>
        <taxon>Bacteria</taxon>
        <taxon>Bacillati</taxon>
        <taxon>Actinomycetota</taxon>
        <taxon>Actinomycetes</taxon>
        <taxon>Micrococcales</taxon>
        <taxon>Intrasporangiaceae</taxon>
        <taxon>Nostocoides</taxon>
    </lineage>
</organism>
<evidence type="ECO:0000256" key="3">
    <source>
        <dbReference type="ARBA" id="ARBA00022989"/>
    </source>
</evidence>
<feature type="transmembrane region" description="Helical" evidence="6">
    <location>
        <begin position="101"/>
        <end position="125"/>
    </location>
</feature>
<name>A0ABN2LXY7_9MICO</name>
<dbReference type="InterPro" id="IPR019109">
    <property type="entry name" value="MamF_MmsF"/>
</dbReference>
<evidence type="ECO:0000256" key="1">
    <source>
        <dbReference type="ARBA" id="ARBA00004141"/>
    </source>
</evidence>
<keyword evidence="4 6" id="KW-0472">Membrane</keyword>
<feature type="transmembrane region" description="Helical" evidence="6">
    <location>
        <begin position="145"/>
        <end position="176"/>
    </location>
</feature>
<evidence type="ECO:0008006" key="9">
    <source>
        <dbReference type="Google" id="ProtNLM"/>
    </source>
</evidence>
<feature type="region of interest" description="Disordered" evidence="5">
    <location>
        <begin position="1"/>
        <end position="53"/>
    </location>
</feature>
<evidence type="ECO:0000256" key="5">
    <source>
        <dbReference type="SAM" id="MobiDB-lite"/>
    </source>
</evidence>
<evidence type="ECO:0000313" key="8">
    <source>
        <dbReference type="Proteomes" id="UP001499938"/>
    </source>
</evidence>
<proteinExistence type="predicted"/>
<gene>
    <name evidence="7" type="ORF">GCM10009811_25140</name>
</gene>